<dbReference type="KEGG" id="tvs:TRAVEDRAFT_24854"/>
<reference evidence="2" key="1">
    <citation type="journal article" date="2012" name="Science">
        <title>The Paleozoic origin of enzymatic lignin decomposition reconstructed from 31 fungal genomes.</title>
        <authorList>
            <person name="Floudas D."/>
            <person name="Binder M."/>
            <person name="Riley R."/>
            <person name="Barry K."/>
            <person name="Blanchette R.A."/>
            <person name="Henrissat B."/>
            <person name="Martinez A.T."/>
            <person name="Otillar R."/>
            <person name="Spatafora J.W."/>
            <person name="Yadav J.S."/>
            <person name="Aerts A."/>
            <person name="Benoit I."/>
            <person name="Boyd A."/>
            <person name="Carlson A."/>
            <person name="Copeland A."/>
            <person name="Coutinho P.M."/>
            <person name="de Vries R.P."/>
            <person name="Ferreira P."/>
            <person name="Findley K."/>
            <person name="Foster B."/>
            <person name="Gaskell J."/>
            <person name="Glotzer D."/>
            <person name="Gorecki P."/>
            <person name="Heitman J."/>
            <person name="Hesse C."/>
            <person name="Hori C."/>
            <person name="Igarashi K."/>
            <person name="Jurgens J.A."/>
            <person name="Kallen N."/>
            <person name="Kersten P."/>
            <person name="Kohler A."/>
            <person name="Kuees U."/>
            <person name="Kumar T.K.A."/>
            <person name="Kuo A."/>
            <person name="LaButti K."/>
            <person name="Larrondo L.F."/>
            <person name="Lindquist E."/>
            <person name="Ling A."/>
            <person name="Lombard V."/>
            <person name="Lucas S."/>
            <person name="Lundell T."/>
            <person name="Martin R."/>
            <person name="McLaughlin D.J."/>
            <person name="Morgenstern I."/>
            <person name="Morin E."/>
            <person name="Murat C."/>
            <person name="Nagy L.G."/>
            <person name="Nolan M."/>
            <person name="Ohm R.A."/>
            <person name="Patyshakuliyeva A."/>
            <person name="Rokas A."/>
            <person name="Ruiz-Duenas F.J."/>
            <person name="Sabat G."/>
            <person name="Salamov A."/>
            <person name="Samejima M."/>
            <person name="Schmutz J."/>
            <person name="Slot J.C."/>
            <person name="St John F."/>
            <person name="Stenlid J."/>
            <person name="Sun H."/>
            <person name="Sun S."/>
            <person name="Syed K."/>
            <person name="Tsang A."/>
            <person name="Wiebenga A."/>
            <person name="Young D."/>
            <person name="Pisabarro A."/>
            <person name="Eastwood D.C."/>
            <person name="Martin F."/>
            <person name="Cullen D."/>
            <person name="Grigoriev I.V."/>
            <person name="Hibbett D.S."/>
        </authorList>
    </citation>
    <scope>NUCLEOTIDE SEQUENCE [LARGE SCALE GENOMIC DNA]</scope>
    <source>
        <strain evidence="2">FP-101664</strain>
    </source>
</reference>
<dbReference type="OrthoDB" id="2736665at2759"/>
<protein>
    <submittedName>
        <fullName evidence="1">Uncharacterized protein</fullName>
    </submittedName>
</protein>
<accession>R7S7U5</accession>
<dbReference type="RefSeq" id="XP_008045211.1">
    <property type="nucleotide sequence ID" value="XM_008047020.1"/>
</dbReference>
<dbReference type="Proteomes" id="UP000054317">
    <property type="component" value="Unassembled WGS sequence"/>
</dbReference>
<dbReference type="EMBL" id="JH711798">
    <property type="protein sequence ID" value="EIW51760.1"/>
    <property type="molecule type" value="Genomic_DNA"/>
</dbReference>
<proteinExistence type="predicted"/>
<keyword evidence="2" id="KW-1185">Reference proteome</keyword>
<evidence type="ECO:0000313" key="2">
    <source>
        <dbReference type="Proteomes" id="UP000054317"/>
    </source>
</evidence>
<sequence>MDSPAVSFPAPRHTCIRLRRLDNCETFEYRGVSAVNLAFLDIQQRSDDIQGLVARPLPLPALAIIDAMLPEYLPALEELELRVDIPEDDPDTAQTIHTLNLNLPPSRLPNLSNLVLLNSAAHLSAPIASHLYRLRMINPPGCTNTLPLLPFVHCLHYIDQLADLVVRNCFSPASAEDPVGCPPVMGRLQWVTIEDYPVNVSHMLGAFILQSNTDTNLIANLRGAPIEQVQAAFTTMLPRDRNCLPVLQKITDLSVRCSSDYAQILGKVAWNPGYLFLEVITDVSDPPTEADKRDMGDLYESMVRGLGDLFPGAPVEELDFCGDNDYIPRATWAAALDRFPQVRKLEIDMYDIAARGPLKELFAALIRPCWRPQDQLPCQRLDDLTLYGTAGIAPATELWEALKRCFGERKERLGKTYVALRRLWVNLYGGELISNEEAAFCKSDMFYGLANERTIVQVYTETHDIDDLIIIWDPFITHEFCSIQ</sequence>
<evidence type="ECO:0000313" key="1">
    <source>
        <dbReference type="EMBL" id="EIW51760.1"/>
    </source>
</evidence>
<dbReference type="OMA" id="LPRDRNC"/>
<dbReference type="AlphaFoldDB" id="R7S7U5"/>
<organism evidence="1 2">
    <name type="scientific">Trametes versicolor (strain FP-101664)</name>
    <name type="common">White-rot fungus</name>
    <name type="synonym">Coriolus versicolor</name>
    <dbReference type="NCBI Taxonomy" id="717944"/>
    <lineage>
        <taxon>Eukaryota</taxon>
        <taxon>Fungi</taxon>
        <taxon>Dikarya</taxon>
        <taxon>Basidiomycota</taxon>
        <taxon>Agaricomycotina</taxon>
        <taxon>Agaricomycetes</taxon>
        <taxon>Polyporales</taxon>
        <taxon>Polyporaceae</taxon>
        <taxon>Trametes</taxon>
    </lineage>
</organism>
<dbReference type="GeneID" id="19412433"/>
<gene>
    <name evidence="1" type="ORF">TRAVEDRAFT_24854</name>
</gene>
<name>R7S7U5_TRAVS</name>